<dbReference type="EMBL" id="BNAW01000051">
    <property type="protein sequence ID" value="GHG41724.1"/>
    <property type="molecule type" value="Genomic_DNA"/>
</dbReference>
<evidence type="ECO:0000256" key="5">
    <source>
        <dbReference type="ARBA" id="ARBA00022898"/>
    </source>
</evidence>
<organism evidence="11 12">
    <name type="scientific">Amycolatopsis bullii</name>
    <dbReference type="NCBI Taxonomy" id="941987"/>
    <lineage>
        <taxon>Bacteria</taxon>
        <taxon>Bacillati</taxon>
        <taxon>Actinomycetota</taxon>
        <taxon>Actinomycetes</taxon>
        <taxon>Pseudonocardiales</taxon>
        <taxon>Pseudonocardiaceae</taxon>
        <taxon>Amycolatopsis</taxon>
    </lineage>
</organism>
<accession>A0ABQ3KNU3</accession>
<keyword evidence="6" id="KW-0045">Antibiotic biosynthesis</keyword>
<keyword evidence="7" id="KW-0012">Acyltransferase</keyword>
<protein>
    <recommendedName>
        <fullName evidence="3">8-amino-7-oxononanoate synthase</fullName>
        <ecNumber evidence="3">2.3.1.47</ecNumber>
    </recommendedName>
</protein>
<keyword evidence="5 9" id="KW-0663">Pyridoxal phosphate</keyword>
<dbReference type="RefSeq" id="WP_191315984.1">
    <property type="nucleotide sequence ID" value="NZ_BNAW01000051.1"/>
</dbReference>
<feature type="domain" description="Aminotransferase class I/classII large" evidence="10">
    <location>
        <begin position="8"/>
        <end position="245"/>
    </location>
</feature>
<sequence>MIIGMQQSGAEKHVFGHNYVDHLDFLLRSVNRDRPKVVAFESIKSMDGDRAPMVELCSVVKKHNALVYVDEAHTVAMYEPEGAGLAAQLGVADQVDILMGTFAKGYGTAGGYIVGADAVLDAIRSFAPAFIFTLAMPPSLAAALTSVRHLRHCNEERRQLNARAAQLRARFHQAGIPMVCDQSHIVPVLVGDPHHCKQLADTLLIEHAMYVQPINFPSVARGTERLRVNPSPVHHPDEVGRFADAVDLVWTQLGLPRTRHSTVAERTLLETR</sequence>
<proteinExistence type="inferred from homology"/>
<dbReference type="PROSITE" id="PS00599">
    <property type="entry name" value="AA_TRANSFER_CLASS_2"/>
    <property type="match status" value="1"/>
</dbReference>
<evidence type="ECO:0000313" key="11">
    <source>
        <dbReference type="EMBL" id="GHG41724.1"/>
    </source>
</evidence>
<dbReference type="Proteomes" id="UP000649955">
    <property type="component" value="Unassembled WGS sequence"/>
</dbReference>
<comment type="caution">
    <text evidence="11">The sequence shown here is derived from an EMBL/GenBank/DDBJ whole genome shotgun (WGS) entry which is preliminary data.</text>
</comment>
<comment type="similarity">
    <text evidence="2 9">Belongs to the class-II pyridoxal-phosphate-dependent aminotransferase family.</text>
</comment>
<keyword evidence="4" id="KW-0808">Transferase</keyword>
<evidence type="ECO:0000256" key="2">
    <source>
        <dbReference type="ARBA" id="ARBA00008392"/>
    </source>
</evidence>
<dbReference type="SUPFAM" id="SSF53383">
    <property type="entry name" value="PLP-dependent transferases"/>
    <property type="match status" value="1"/>
</dbReference>
<evidence type="ECO:0000256" key="4">
    <source>
        <dbReference type="ARBA" id="ARBA00022679"/>
    </source>
</evidence>
<name>A0ABQ3KNU3_9PSEU</name>
<evidence type="ECO:0000256" key="1">
    <source>
        <dbReference type="ARBA" id="ARBA00001933"/>
    </source>
</evidence>
<dbReference type="InterPro" id="IPR001917">
    <property type="entry name" value="Aminotrans_II_pyridoxalP_BS"/>
</dbReference>
<keyword evidence="12" id="KW-1185">Reference proteome</keyword>
<dbReference type="Gene3D" id="3.40.640.10">
    <property type="entry name" value="Type I PLP-dependent aspartate aminotransferase-like (Major domain)"/>
    <property type="match status" value="1"/>
</dbReference>
<evidence type="ECO:0000313" key="12">
    <source>
        <dbReference type="Proteomes" id="UP000649955"/>
    </source>
</evidence>
<dbReference type="InterPro" id="IPR015421">
    <property type="entry name" value="PyrdxlP-dep_Trfase_major"/>
</dbReference>
<evidence type="ECO:0000256" key="3">
    <source>
        <dbReference type="ARBA" id="ARBA00013187"/>
    </source>
</evidence>
<evidence type="ECO:0000259" key="10">
    <source>
        <dbReference type="Pfam" id="PF00155"/>
    </source>
</evidence>
<comment type="catalytic activity">
    <reaction evidence="8">
        <text>6-carboxyhexanoyl-[ACP] + L-alanine + H(+) = (8S)-8-amino-7-oxononanoate + holo-[ACP] + CO2</text>
        <dbReference type="Rhea" id="RHEA:42288"/>
        <dbReference type="Rhea" id="RHEA-COMP:9685"/>
        <dbReference type="Rhea" id="RHEA-COMP:9955"/>
        <dbReference type="ChEBI" id="CHEBI:15378"/>
        <dbReference type="ChEBI" id="CHEBI:16526"/>
        <dbReference type="ChEBI" id="CHEBI:57972"/>
        <dbReference type="ChEBI" id="CHEBI:64479"/>
        <dbReference type="ChEBI" id="CHEBI:78846"/>
        <dbReference type="ChEBI" id="CHEBI:149468"/>
        <dbReference type="EC" id="2.3.1.47"/>
    </reaction>
</comment>
<evidence type="ECO:0000256" key="8">
    <source>
        <dbReference type="ARBA" id="ARBA00047715"/>
    </source>
</evidence>
<evidence type="ECO:0000256" key="9">
    <source>
        <dbReference type="RuleBase" id="RU003693"/>
    </source>
</evidence>
<dbReference type="InterPro" id="IPR050087">
    <property type="entry name" value="AON_synthase_class-II"/>
</dbReference>
<dbReference type="EC" id="2.3.1.47" evidence="3"/>
<dbReference type="InterPro" id="IPR004839">
    <property type="entry name" value="Aminotransferase_I/II_large"/>
</dbReference>
<gene>
    <name evidence="11" type="ORF">GCM10017567_74240</name>
</gene>
<reference evidence="12" key="1">
    <citation type="journal article" date="2019" name="Int. J. Syst. Evol. Microbiol.">
        <title>The Global Catalogue of Microorganisms (GCM) 10K type strain sequencing project: providing services to taxonomists for standard genome sequencing and annotation.</title>
        <authorList>
            <consortium name="The Broad Institute Genomics Platform"/>
            <consortium name="The Broad Institute Genome Sequencing Center for Infectious Disease"/>
            <person name="Wu L."/>
            <person name="Ma J."/>
        </authorList>
    </citation>
    <scope>NUCLEOTIDE SEQUENCE [LARGE SCALE GENOMIC DNA]</scope>
    <source>
        <strain evidence="12">CGMCC 4.7680</strain>
    </source>
</reference>
<dbReference type="PANTHER" id="PTHR13693">
    <property type="entry name" value="CLASS II AMINOTRANSFERASE/8-AMINO-7-OXONONANOATE SYNTHASE"/>
    <property type="match status" value="1"/>
</dbReference>
<dbReference type="PANTHER" id="PTHR13693:SF102">
    <property type="entry name" value="2-AMINO-3-KETOBUTYRATE COENZYME A LIGASE, MITOCHONDRIAL"/>
    <property type="match status" value="1"/>
</dbReference>
<dbReference type="Gene3D" id="3.90.1150.10">
    <property type="entry name" value="Aspartate Aminotransferase, domain 1"/>
    <property type="match status" value="1"/>
</dbReference>
<dbReference type="InterPro" id="IPR015422">
    <property type="entry name" value="PyrdxlP-dep_Trfase_small"/>
</dbReference>
<evidence type="ECO:0000256" key="7">
    <source>
        <dbReference type="ARBA" id="ARBA00023315"/>
    </source>
</evidence>
<comment type="cofactor">
    <cofactor evidence="1 9">
        <name>pyridoxal 5'-phosphate</name>
        <dbReference type="ChEBI" id="CHEBI:597326"/>
    </cofactor>
</comment>
<dbReference type="InterPro" id="IPR015424">
    <property type="entry name" value="PyrdxlP-dep_Trfase"/>
</dbReference>
<evidence type="ECO:0000256" key="6">
    <source>
        <dbReference type="ARBA" id="ARBA00023194"/>
    </source>
</evidence>
<dbReference type="Pfam" id="PF00155">
    <property type="entry name" value="Aminotran_1_2"/>
    <property type="match status" value="1"/>
</dbReference>